<feature type="signal peptide" evidence="1">
    <location>
        <begin position="1"/>
        <end position="37"/>
    </location>
</feature>
<reference evidence="2 3" key="1">
    <citation type="journal article" date="2015" name="Genome Biol.">
        <title>Comparative genomics of Steinernema reveals deeply conserved gene regulatory networks.</title>
        <authorList>
            <person name="Dillman A.R."/>
            <person name="Macchietto M."/>
            <person name="Porter C.F."/>
            <person name="Rogers A."/>
            <person name="Williams B."/>
            <person name="Antoshechkin I."/>
            <person name="Lee M.M."/>
            <person name="Goodwin Z."/>
            <person name="Lu X."/>
            <person name="Lewis E.E."/>
            <person name="Goodrich-Blair H."/>
            <person name="Stock S.P."/>
            <person name="Adams B.J."/>
            <person name="Sternberg P.W."/>
            <person name="Mortazavi A."/>
        </authorList>
    </citation>
    <scope>NUCLEOTIDE SEQUENCE [LARGE SCALE GENOMIC DNA]</scope>
    <source>
        <strain evidence="2 3">ALL</strain>
    </source>
</reference>
<protein>
    <submittedName>
        <fullName evidence="2">Uncharacterized protein</fullName>
    </submittedName>
</protein>
<dbReference type="EMBL" id="AZBU02000012">
    <property type="protein sequence ID" value="TKR59511.1"/>
    <property type="molecule type" value="Genomic_DNA"/>
</dbReference>
<comment type="caution">
    <text evidence="2">The sequence shown here is derived from an EMBL/GenBank/DDBJ whole genome shotgun (WGS) entry which is preliminary data.</text>
</comment>
<feature type="chain" id="PRO_5020320293" evidence="1">
    <location>
        <begin position="38"/>
        <end position="76"/>
    </location>
</feature>
<evidence type="ECO:0000313" key="2">
    <source>
        <dbReference type="EMBL" id="TKR59511.1"/>
    </source>
</evidence>
<dbReference type="Proteomes" id="UP000298663">
    <property type="component" value="Unassembled WGS sequence"/>
</dbReference>
<gene>
    <name evidence="2" type="ORF">L596_029171</name>
</gene>
<proteinExistence type="predicted"/>
<reference evidence="2 3" key="2">
    <citation type="journal article" date="2019" name="G3 (Bethesda)">
        <title>Hybrid Assembly of the Genome of the Entomopathogenic Nematode Steinernema carpocapsae Identifies the X-Chromosome.</title>
        <authorList>
            <person name="Serra L."/>
            <person name="Macchietto M."/>
            <person name="Macias-Munoz A."/>
            <person name="McGill C.J."/>
            <person name="Rodriguez I.M."/>
            <person name="Rodriguez B."/>
            <person name="Murad R."/>
            <person name="Mortazavi A."/>
        </authorList>
    </citation>
    <scope>NUCLEOTIDE SEQUENCE [LARGE SCALE GENOMIC DNA]</scope>
    <source>
        <strain evidence="2 3">ALL</strain>
    </source>
</reference>
<evidence type="ECO:0000313" key="3">
    <source>
        <dbReference type="Proteomes" id="UP000298663"/>
    </source>
</evidence>
<organism evidence="2 3">
    <name type="scientific">Steinernema carpocapsae</name>
    <name type="common">Entomopathogenic nematode</name>
    <dbReference type="NCBI Taxonomy" id="34508"/>
    <lineage>
        <taxon>Eukaryota</taxon>
        <taxon>Metazoa</taxon>
        <taxon>Ecdysozoa</taxon>
        <taxon>Nematoda</taxon>
        <taxon>Chromadorea</taxon>
        <taxon>Rhabditida</taxon>
        <taxon>Tylenchina</taxon>
        <taxon>Panagrolaimomorpha</taxon>
        <taxon>Strongyloidoidea</taxon>
        <taxon>Steinernematidae</taxon>
        <taxon>Steinernema</taxon>
    </lineage>
</organism>
<name>A0A4U5LTV0_STECR</name>
<keyword evidence="3" id="KW-1185">Reference proteome</keyword>
<evidence type="ECO:0000256" key="1">
    <source>
        <dbReference type="SAM" id="SignalP"/>
    </source>
</evidence>
<keyword evidence="1" id="KW-0732">Signal</keyword>
<accession>A0A4U5LTV0</accession>
<dbReference type="AlphaFoldDB" id="A0A4U5LTV0"/>
<sequence>MVGRATTTTLTNPPLFPIMHKLFLALFLVAFFASAFSQPEGITEGITTLAAMEAPEVGGLPLPVVGGLLLRTAYLI</sequence>